<accession>A0A6S8E839</accession>
<gene>
    <name evidence="2" type="ORF">ALAG00032_LOCUS11567</name>
    <name evidence="3" type="ORF">ALAG00032_LOCUS11568</name>
    <name evidence="4" type="ORF">ALAG00032_LOCUS11569</name>
</gene>
<protein>
    <submittedName>
        <fullName evidence="4">Uncharacterized protein</fullName>
    </submittedName>
</protein>
<dbReference type="EMBL" id="HBIJ01017389">
    <property type="protein sequence ID" value="CAE0370788.1"/>
    <property type="molecule type" value="Transcribed_RNA"/>
</dbReference>
<reference evidence="4" key="1">
    <citation type="submission" date="2021-01" db="EMBL/GenBank/DDBJ databases">
        <authorList>
            <person name="Corre E."/>
            <person name="Pelletier E."/>
            <person name="Niang G."/>
            <person name="Scheremetjew M."/>
            <person name="Finn R."/>
            <person name="Kale V."/>
            <person name="Holt S."/>
            <person name="Cochrane G."/>
            <person name="Meng A."/>
            <person name="Brown T."/>
            <person name="Cohen L."/>
        </authorList>
    </citation>
    <scope>NUCLEOTIDE SEQUENCE</scope>
    <source>
        <strain evidence="4">CCMP1510</strain>
    </source>
</reference>
<dbReference type="EMBL" id="HBIJ01017390">
    <property type="protein sequence ID" value="CAE0370789.1"/>
    <property type="molecule type" value="Transcribed_RNA"/>
</dbReference>
<feature type="region of interest" description="Disordered" evidence="1">
    <location>
        <begin position="1"/>
        <end position="28"/>
    </location>
</feature>
<evidence type="ECO:0000313" key="3">
    <source>
        <dbReference type="EMBL" id="CAE0370789.1"/>
    </source>
</evidence>
<organism evidence="4">
    <name type="scientific">Aureoumbra lagunensis</name>
    <dbReference type="NCBI Taxonomy" id="44058"/>
    <lineage>
        <taxon>Eukaryota</taxon>
        <taxon>Sar</taxon>
        <taxon>Stramenopiles</taxon>
        <taxon>Ochrophyta</taxon>
        <taxon>Pelagophyceae</taxon>
        <taxon>Pelagomonadales</taxon>
        <taxon>Aureoumbra</taxon>
    </lineage>
</organism>
<dbReference type="AlphaFoldDB" id="A0A6S8E839"/>
<name>A0A6S8E839_9STRA</name>
<feature type="compositionally biased region" description="Polar residues" evidence="1">
    <location>
        <begin position="566"/>
        <end position="591"/>
    </location>
</feature>
<feature type="compositionally biased region" description="Low complexity" evidence="1">
    <location>
        <begin position="9"/>
        <end position="18"/>
    </location>
</feature>
<feature type="region of interest" description="Disordered" evidence="1">
    <location>
        <begin position="549"/>
        <end position="591"/>
    </location>
</feature>
<evidence type="ECO:0000313" key="4">
    <source>
        <dbReference type="EMBL" id="CAE0370790.1"/>
    </source>
</evidence>
<evidence type="ECO:0000313" key="2">
    <source>
        <dbReference type="EMBL" id="CAE0370788.1"/>
    </source>
</evidence>
<evidence type="ECO:0000256" key="1">
    <source>
        <dbReference type="SAM" id="MobiDB-lite"/>
    </source>
</evidence>
<proteinExistence type="predicted"/>
<dbReference type="EMBL" id="HBIJ01017392">
    <property type="protein sequence ID" value="CAE0370790.1"/>
    <property type="molecule type" value="Transcribed_RNA"/>
</dbReference>
<sequence>MTGKSSNRQKQNQQQQQQTPPPPPANFKDKVIADVEKALQDAGYTSQKTTKDVLSMIGLNGIHNHNSGWVTKIDKVTGPNAEIYGGNGSKDFDQRQYLANLQKTETAFSNLCKTTTLRKDASLSRQLTELFNSLSTPACKAVVATRGYAELIFVGGKIYYDKLEEFLYDTVYTGPNGTHSTNYRTRGSPSGTMAPIDGDFHQIGTEVLQQWNEFEEAMKETLKLQPEYDPDTDRFDPARAINPSEYACAAGFVKSNLLVWLQRSRHNLDPIPSEPNLIDSKALVSIFNQVHAIISVVKPEVTHNELAEYHEASARFDALLNLKDLDIALSEWISLLDKQSFRLTQCEEDGDIPKYLRTNHANLSNRMVIVRSQLVPWLAQQQYPNKTRLKDSYIWTASTYVRCLHDATDPMPDAIASAVLDWENFKSYILNKEKAHPQDVHAAKRIDPQLHPLPPFELLQVKQSTTKSTALFTDDDAFTIDDGLHAYLTSQDDTPPEDPDAIDDEIFIAVEDGEPIQYTPVYYANDPQNMVPQFYDPDGKPYRRRLYDPRAKRNLPRRRFSPYGISRSSGTTYNNRNGYRTSTSNGSRNGY</sequence>